<dbReference type="SMART" id="SM00450">
    <property type="entry name" value="RHOD"/>
    <property type="match status" value="1"/>
</dbReference>
<accession>A0A1J5SSA8</accession>
<dbReference type="EMBL" id="MLJW01000070">
    <property type="protein sequence ID" value="OIR02942.1"/>
    <property type="molecule type" value="Genomic_DNA"/>
</dbReference>
<feature type="domain" description="Rhodanese" evidence="1">
    <location>
        <begin position="6"/>
        <end position="84"/>
    </location>
</feature>
<name>A0A1J5SSA8_9ZZZZ</name>
<organism evidence="2">
    <name type="scientific">mine drainage metagenome</name>
    <dbReference type="NCBI Taxonomy" id="410659"/>
    <lineage>
        <taxon>unclassified sequences</taxon>
        <taxon>metagenomes</taxon>
        <taxon>ecological metagenomes</taxon>
    </lineage>
</organism>
<dbReference type="PANTHER" id="PTHR43031">
    <property type="entry name" value="FAD-DEPENDENT OXIDOREDUCTASE"/>
    <property type="match status" value="1"/>
</dbReference>
<reference evidence="2" key="1">
    <citation type="submission" date="2016-10" db="EMBL/GenBank/DDBJ databases">
        <title>Sequence of Gallionella enrichment culture.</title>
        <authorList>
            <person name="Poehlein A."/>
            <person name="Muehling M."/>
            <person name="Daniel R."/>
        </authorList>
    </citation>
    <scope>NUCLEOTIDE SEQUENCE</scope>
</reference>
<dbReference type="InterPro" id="IPR036873">
    <property type="entry name" value="Rhodanese-like_dom_sf"/>
</dbReference>
<dbReference type="PROSITE" id="PS50206">
    <property type="entry name" value="RHODANESE_3"/>
    <property type="match status" value="1"/>
</dbReference>
<keyword evidence="2" id="KW-0808">Transferase</keyword>
<proteinExistence type="predicted"/>
<gene>
    <name evidence="2" type="primary">pspE_6</name>
    <name evidence="2" type="ORF">GALL_149420</name>
</gene>
<comment type="caution">
    <text evidence="2">The sequence shown here is derived from an EMBL/GenBank/DDBJ whole genome shotgun (WGS) entry which is preliminary data.</text>
</comment>
<sequence length="91" mass="10058">MKELLSNPQTSILDVRTPMEFEMEHINGAKNIPVNEIQFRLDEIKKLSQPIVVYCLSGGRSAMAASILKQAGINEVYNGGGIGNIKHVLYN</sequence>
<dbReference type="PANTHER" id="PTHR43031:SF1">
    <property type="entry name" value="PYRIDINE NUCLEOTIDE-DISULPHIDE OXIDOREDUCTASE"/>
    <property type="match status" value="1"/>
</dbReference>
<protein>
    <submittedName>
        <fullName evidence="2">Thiosulfate sulfurtransferase PspE</fullName>
        <ecNumber evidence="2">2.8.1.1</ecNumber>
    </submittedName>
</protein>
<dbReference type="Gene3D" id="3.40.250.10">
    <property type="entry name" value="Rhodanese-like domain"/>
    <property type="match status" value="1"/>
</dbReference>
<dbReference type="AlphaFoldDB" id="A0A1J5SSA8"/>
<dbReference type="GO" id="GO:0004792">
    <property type="term" value="F:thiosulfate-cyanide sulfurtransferase activity"/>
    <property type="evidence" value="ECO:0007669"/>
    <property type="project" value="UniProtKB-EC"/>
</dbReference>
<dbReference type="InterPro" id="IPR001763">
    <property type="entry name" value="Rhodanese-like_dom"/>
</dbReference>
<dbReference type="Pfam" id="PF00581">
    <property type="entry name" value="Rhodanese"/>
    <property type="match status" value="1"/>
</dbReference>
<dbReference type="SUPFAM" id="SSF52821">
    <property type="entry name" value="Rhodanese/Cell cycle control phosphatase"/>
    <property type="match status" value="1"/>
</dbReference>
<dbReference type="InterPro" id="IPR050229">
    <property type="entry name" value="GlpE_sulfurtransferase"/>
</dbReference>
<dbReference type="CDD" id="cd00158">
    <property type="entry name" value="RHOD"/>
    <property type="match status" value="1"/>
</dbReference>
<dbReference type="EC" id="2.8.1.1" evidence="2"/>
<evidence type="ECO:0000313" key="2">
    <source>
        <dbReference type="EMBL" id="OIR02942.1"/>
    </source>
</evidence>
<evidence type="ECO:0000259" key="1">
    <source>
        <dbReference type="PROSITE" id="PS50206"/>
    </source>
</evidence>